<evidence type="ECO:0000313" key="3">
    <source>
        <dbReference type="Proteomes" id="UP000000600"/>
    </source>
</evidence>
<accession>A0C6B7</accession>
<dbReference type="EMBL" id="CT868044">
    <property type="protein sequence ID" value="CAK66334.1"/>
    <property type="molecule type" value="Genomic_DNA"/>
</dbReference>
<dbReference type="GeneID" id="5019523"/>
<reference evidence="2 3" key="1">
    <citation type="journal article" date="2006" name="Nature">
        <title>Global trends of whole-genome duplications revealed by the ciliate Paramecium tetraurelia.</title>
        <authorList>
            <consortium name="Genoscope"/>
            <person name="Aury J.-M."/>
            <person name="Jaillon O."/>
            <person name="Duret L."/>
            <person name="Noel B."/>
            <person name="Jubin C."/>
            <person name="Porcel B.M."/>
            <person name="Segurens B."/>
            <person name="Daubin V."/>
            <person name="Anthouard V."/>
            <person name="Aiach N."/>
            <person name="Arnaiz O."/>
            <person name="Billaut A."/>
            <person name="Beisson J."/>
            <person name="Blanc I."/>
            <person name="Bouhouche K."/>
            <person name="Camara F."/>
            <person name="Duharcourt S."/>
            <person name="Guigo R."/>
            <person name="Gogendeau D."/>
            <person name="Katinka M."/>
            <person name="Keller A.-M."/>
            <person name="Kissmehl R."/>
            <person name="Klotz C."/>
            <person name="Koll F."/>
            <person name="Le Moue A."/>
            <person name="Lepere C."/>
            <person name="Malinsky S."/>
            <person name="Nowacki M."/>
            <person name="Nowak J.K."/>
            <person name="Plattner H."/>
            <person name="Poulain J."/>
            <person name="Ruiz F."/>
            <person name="Serrano V."/>
            <person name="Zagulski M."/>
            <person name="Dessen P."/>
            <person name="Betermier M."/>
            <person name="Weissenbach J."/>
            <person name="Scarpelli C."/>
            <person name="Schachter V."/>
            <person name="Sperling L."/>
            <person name="Meyer E."/>
            <person name="Cohen J."/>
            <person name="Wincker P."/>
        </authorList>
    </citation>
    <scope>NUCLEOTIDE SEQUENCE [LARGE SCALE GENOMIC DNA]</scope>
    <source>
        <strain evidence="2 3">Stock d4-2</strain>
    </source>
</reference>
<dbReference type="OrthoDB" id="319931at2759"/>
<evidence type="ECO:0008006" key="4">
    <source>
        <dbReference type="Google" id="ProtNLM"/>
    </source>
</evidence>
<gene>
    <name evidence="2" type="ORF">GSPATT00035463001</name>
</gene>
<dbReference type="HOGENOM" id="CLU_247365_0_0_1"/>
<dbReference type="PANTHER" id="PTHR11319">
    <property type="entry name" value="G PROTEIN-COUPLED RECEPTOR-RELATED"/>
    <property type="match status" value="1"/>
</dbReference>
<name>A0C6B7_PARTE</name>
<evidence type="ECO:0000256" key="1">
    <source>
        <dbReference type="SAM" id="SignalP"/>
    </source>
</evidence>
<dbReference type="InterPro" id="IPR006212">
    <property type="entry name" value="Furin_repeat"/>
</dbReference>
<keyword evidence="1" id="KW-0732">Signal</keyword>
<proteinExistence type="predicted"/>
<evidence type="ECO:0000313" key="2">
    <source>
        <dbReference type="EMBL" id="CAK66334.1"/>
    </source>
</evidence>
<dbReference type="CDD" id="cd00064">
    <property type="entry name" value="FU"/>
    <property type="match status" value="1"/>
</dbReference>
<dbReference type="InterPro" id="IPR009030">
    <property type="entry name" value="Growth_fac_rcpt_cys_sf"/>
</dbReference>
<dbReference type="PANTHER" id="PTHR11319:SF35">
    <property type="entry name" value="OUTER MEMBRANE PROTEIN PMPC-RELATED"/>
    <property type="match status" value="1"/>
</dbReference>
<dbReference type="SUPFAM" id="SSF57184">
    <property type="entry name" value="Growth factor receptor domain"/>
    <property type="match status" value="1"/>
</dbReference>
<feature type="chain" id="PRO_5002622796" description="TNFR-Cys domain-containing protein" evidence="1">
    <location>
        <begin position="21"/>
        <end position="1525"/>
    </location>
</feature>
<keyword evidence="3" id="KW-1185">Reference proteome</keyword>
<feature type="signal peptide" evidence="1">
    <location>
        <begin position="1"/>
        <end position="20"/>
    </location>
</feature>
<dbReference type="InParanoid" id="A0C6B7"/>
<dbReference type="KEGG" id="ptm:GSPATT00035463001"/>
<dbReference type="Proteomes" id="UP000000600">
    <property type="component" value="Unassembled WGS sequence"/>
</dbReference>
<protein>
    <recommendedName>
        <fullName evidence="4">TNFR-Cys domain-containing protein</fullName>
    </recommendedName>
</protein>
<organism evidence="2 3">
    <name type="scientific">Paramecium tetraurelia</name>
    <dbReference type="NCBI Taxonomy" id="5888"/>
    <lineage>
        <taxon>Eukaryota</taxon>
        <taxon>Sar</taxon>
        <taxon>Alveolata</taxon>
        <taxon>Ciliophora</taxon>
        <taxon>Intramacronucleata</taxon>
        <taxon>Oligohymenophorea</taxon>
        <taxon>Peniculida</taxon>
        <taxon>Parameciidae</taxon>
        <taxon>Paramecium</taxon>
    </lineage>
</organism>
<sequence length="1525" mass="181332">MQLLNQFILLFFFIFQQIEGQYLNLLNPLHQISNRTFNRVDYNWYYPYCLIYGFYSKYNPLSNIIQLGNIGILDSNCYHIYSIKDQTSNNINFLQYDCIDYEKKQIEKAYIFIGDDGQIYKHSYQMNIFEYESYWYFLGIIINIVEQKVVIILFQNDKEQNAQEYNIRYPFYDVNLILFCGGDLQLYPNQTLFNASISKLSYFPGSLKYYDIYYNTNKESCQISEFQLLFEDFKFACQCNLKPASYPDYIFSKLSQEQLISQNQNCDQFNFQTWIRIKEIDNYFTEIYYKSIKISGNFLNPKLSTDDLSAFQLYYRLTESINQIIITTYSYTFPSVNINQFDHPFLITKIFDIDIDIKLWHFLRVQKSHNSIQVQINFYQGKNIKEYSFESFVNHFNLVTFKIGRGNLLQSSNYFSIQFVKMVFYNCETEINLEICHLSCFECNGPTKFDCLSCDPSTNRMYNEKQNSCFCAYGKIELDGKCTDYSAFQLTISQVNKNEFKCSYGYFEYEDQCWKCPSKIRKNLITCIECITNPKTWINNPYCQYNYVTDNDNRPFTKQDYGIERNIFDGVDLKYRENQEQDQDIYKDYLQTFDHFSNFCSNCKIDVYRKKCFIFINCVECQIEISRPRCIKCVMNYKLSDGVCLIKNLIQTSSYIICQTPYYQTYYYTCILCPIENCLYCFDFVKDDIQKNTILYKFLNNIINANDQEVLVGCAQCYEGFLYDFTLQKCIPRQPQIQNCLSSFVNQQGKELCILSTIQDFTVAPQIINCQNIIQNCRQCFSNIQTILKCVICEEGYYSSDDTGLCYAIFYDEVLPKTNSVTFIRFSDQNIWRHLVQSFSLQFSQNNYPYLFTQFYLFSIECKEGYSVFKGDCIKYCDQNCQKCEYDKISERYTCSLCLLDNYNEPYKVQENGMCLICPSLCQVCQIRSDESVMSLNPNYIINKINTQYTTQCIKSISNSNVDINPYLQIAHYVYDQNQTAFEYQVRINYKSRQTIPANIIFISPIIFLSSTMRKQQFILKLEFDQPCTEQENRIINYFKAKVFSIQLLKLVLTGIQQVEGLFAIDNFNSIEFSNLLINLENNLLFQINNYGEGVDYNFQNCSFFGNQQKFVQFTIPMIINHIFFTQNVSISKVNIDNSVIFQINSTTQNENILIDVFFLMDCKMNNTTLFQFNINSKKIVIENLLIERCEFHNFTLLKIQQQTYSSKIIIRFIKIKNSIFSNSTLIDSNENNMLFIYSFQMIENQIFNSQLIRFSKDLFSFNLIFISNLFKESILFEKLFSKNYQYEVKLEDIEVSTNNYSNFQILVIDQTKIPPTQIELTNLVFQDNNHLLIEIEDYLFKFSSSNILIQNALLINTFRNRFFYLFNISQIQFKNITMQNEILKYRIPLHQDCATNTNQHSKLLFVKGFQSLYLDLIKVINQITLDQSVIEIQSNDPLLNEEFETITIQKCHFYSKHFDENKFRQFFFNYFNLFKQRLINSFQEYIILVEFLLLIHYRSIIFICKFVVYQLYQQHHSIQQYLVF</sequence>
<dbReference type="RefSeq" id="XP_001433731.1">
    <property type="nucleotide sequence ID" value="XM_001433694.1"/>
</dbReference>